<dbReference type="EC" id="2.7.7.65" evidence="1"/>
<dbReference type="InterPro" id="IPR029787">
    <property type="entry name" value="Nucleotide_cyclase"/>
</dbReference>
<dbReference type="RefSeq" id="WP_167673644.1">
    <property type="nucleotide sequence ID" value="NZ_JAATJS010000004.1"/>
</dbReference>
<evidence type="ECO:0000256" key="3">
    <source>
        <dbReference type="SAM" id="Phobius"/>
    </source>
</evidence>
<feature type="transmembrane region" description="Helical" evidence="3">
    <location>
        <begin position="6"/>
        <end position="28"/>
    </location>
</feature>
<dbReference type="PANTHER" id="PTHR45138:SF9">
    <property type="entry name" value="DIGUANYLATE CYCLASE DGCM-RELATED"/>
    <property type="match status" value="1"/>
</dbReference>
<proteinExistence type="predicted"/>
<dbReference type="SUPFAM" id="SSF55073">
    <property type="entry name" value="Nucleotide cyclase"/>
    <property type="match status" value="1"/>
</dbReference>
<feature type="transmembrane region" description="Helical" evidence="3">
    <location>
        <begin position="188"/>
        <end position="212"/>
    </location>
</feature>
<comment type="catalytic activity">
    <reaction evidence="2">
        <text>2 GTP = 3',3'-c-di-GMP + 2 diphosphate</text>
        <dbReference type="Rhea" id="RHEA:24898"/>
        <dbReference type="ChEBI" id="CHEBI:33019"/>
        <dbReference type="ChEBI" id="CHEBI:37565"/>
        <dbReference type="ChEBI" id="CHEBI:58805"/>
        <dbReference type="EC" id="2.7.7.65"/>
    </reaction>
</comment>
<gene>
    <name evidence="5" type="ORF">HB375_14245</name>
</gene>
<evidence type="ECO:0000313" key="5">
    <source>
        <dbReference type="EMBL" id="NIX77759.1"/>
    </source>
</evidence>
<feature type="transmembrane region" description="Helical" evidence="3">
    <location>
        <begin position="95"/>
        <end position="112"/>
    </location>
</feature>
<reference evidence="5 6" key="1">
    <citation type="submission" date="2020-03" db="EMBL/GenBank/DDBJ databases">
        <title>The genome sequence of Microvirga sp. c23x22.</title>
        <authorList>
            <person name="Zhang X."/>
        </authorList>
    </citation>
    <scope>NUCLEOTIDE SEQUENCE [LARGE SCALE GENOMIC DNA]</scope>
    <source>
        <strain evidence="6">c23x22</strain>
    </source>
</reference>
<feature type="transmembrane region" description="Helical" evidence="3">
    <location>
        <begin position="68"/>
        <end position="83"/>
    </location>
</feature>
<feature type="transmembrane region" description="Helical" evidence="3">
    <location>
        <begin position="118"/>
        <end position="138"/>
    </location>
</feature>
<feature type="transmembrane region" description="Helical" evidence="3">
    <location>
        <begin position="35"/>
        <end position="56"/>
    </location>
</feature>
<keyword evidence="3" id="KW-0812">Transmembrane</keyword>
<comment type="caution">
    <text evidence="5">The sequence shown here is derived from an EMBL/GenBank/DDBJ whole genome shotgun (WGS) entry which is preliminary data.</text>
</comment>
<dbReference type="InterPro" id="IPR050469">
    <property type="entry name" value="Diguanylate_Cyclase"/>
</dbReference>
<evidence type="ECO:0000259" key="4">
    <source>
        <dbReference type="PROSITE" id="PS50887"/>
    </source>
</evidence>
<dbReference type="PANTHER" id="PTHR45138">
    <property type="entry name" value="REGULATORY COMPONENTS OF SENSORY TRANSDUCTION SYSTEM"/>
    <property type="match status" value="1"/>
</dbReference>
<keyword evidence="3" id="KW-1133">Transmembrane helix</keyword>
<dbReference type="CDD" id="cd01949">
    <property type="entry name" value="GGDEF"/>
    <property type="match status" value="1"/>
</dbReference>
<accession>A0ABX0VD45</accession>
<evidence type="ECO:0000256" key="1">
    <source>
        <dbReference type="ARBA" id="ARBA00012528"/>
    </source>
</evidence>
<dbReference type="InterPro" id="IPR043128">
    <property type="entry name" value="Rev_trsase/Diguanyl_cyclase"/>
</dbReference>
<dbReference type="NCBIfam" id="TIGR00254">
    <property type="entry name" value="GGDEF"/>
    <property type="match status" value="1"/>
</dbReference>
<dbReference type="EMBL" id="JAATJS010000004">
    <property type="protein sequence ID" value="NIX77759.1"/>
    <property type="molecule type" value="Genomic_DNA"/>
</dbReference>
<organism evidence="5 6">
    <name type="scientific">Microvirga terricola</name>
    <dbReference type="NCBI Taxonomy" id="2719797"/>
    <lineage>
        <taxon>Bacteria</taxon>
        <taxon>Pseudomonadati</taxon>
        <taxon>Pseudomonadota</taxon>
        <taxon>Alphaproteobacteria</taxon>
        <taxon>Hyphomicrobiales</taxon>
        <taxon>Methylobacteriaceae</taxon>
        <taxon>Microvirga</taxon>
    </lineage>
</organism>
<dbReference type="Pfam" id="PF00990">
    <property type="entry name" value="GGDEF"/>
    <property type="match status" value="1"/>
</dbReference>
<evidence type="ECO:0000313" key="6">
    <source>
        <dbReference type="Proteomes" id="UP000707352"/>
    </source>
</evidence>
<protein>
    <recommendedName>
        <fullName evidence="1">diguanylate cyclase</fullName>
        <ecNumber evidence="1">2.7.7.65</ecNumber>
    </recommendedName>
</protein>
<name>A0ABX0VD45_9HYPH</name>
<dbReference type="Proteomes" id="UP000707352">
    <property type="component" value="Unassembled WGS sequence"/>
</dbReference>
<dbReference type="PROSITE" id="PS50887">
    <property type="entry name" value="GGDEF"/>
    <property type="match status" value="1"/>
</dbReference>
<dbReference type="InterPro" id="IPR000160">
    <property type="entry name" value="GGDEF_dom"/>
</dbReference>
<keyword evidence="3" id="KW-0472">Membrane</keyword>
<keyword evidence="6" id="KW-1185">Reference proteome</keyword>
<dbReference type="Gene3D" id="3.30.70.270">
    <property type="match status" value="1"/>
</dbReference>
<dbReference type="SMART" id="SM00267">
    <property type="entry name" value="GGDEF"/>
    <property type="match status" value="1"/>
</dbReference>
<feature type="domain" description="GGDEF" evidence="4">
    <location>
        <begin position="250"/>
        <end position="382"/>
    </location>
</feature>
<feature type="transmembrane region" description="Helical" evidence="3">
    <location>
        <begin position="150"/>
        <end position="168"/>
    </location>
</feature>
<sequence length="390" mass="42978">MSGNQLMTIASPVIGTIFTILLLALWRYQRTYTYILYLAGGLTLNTLATGLQLFFIPGEPGSNTTTTAVFYLFGIALLIEGCLKRQNRSLNFSQTAIILTATLVAFCYYFYVDRSLSARIYILSFGCGALLAIGAYRLRPSRDSRLIDKIIFWIFLLLSIQLILRPPLTIRLGEVDANLKAFGDSLFWLAFRFSLIVGAVLIGLALLSAVVVDITSDLKRQTTTDALTGVYNRRGFDEKASAIIASGRFDPICLVICDIDHFKRINDDHGHPAGDLVIGKLSALLTAHVRQNDIVGRIGGEEFAVLLTERGPSDAMQFSERVRALFEASNADSLRGISRTTASFGIADHRPGETLQQLLSRADRQLYAAKKSGRNRVCFEDDKIDLASSA</sequence>
<evidence type="ECO:0000256" key="2">
    <source>
        <dbReference type="ARBA" id="ARBA00034247"/>
    </source>
</evidence>